<keyword evidence="4 8" id="KW-0560">Oxidoreductase</keyword>
<dbReference type="PROSITE" id="PS00086">
    <property type="entry name" value="CYTOCHROME_P450"/>
    <property type="match status" value="1"/>
</dbReference>
<dbReference type="GO" id="GO:0006805">
    <property type="term" value="P:xenobiotic metabolic process"/>
    <property type="evidence" value="ECO:0007669"/>
    <property type="project" value="TreeGrafter"/>
</dbReference>
<keyword evidence="7 8" id="KW-0349">Heme</keyword>
<evidence type="ECO:0000256" key="3">
    <source>
        <dbReference type="ARBA" id="ARBA00022723"/>
    </source>
</evidence>
<dbReference type="GO" id="GO:0020037">
    <property type="term" value="F:heme binding"/>
    <property type="evidence" value="ECO:0007669"/>
    <property type="project" value="InterPro"/>
</dbReference>
<sequence>TLGLENHGVIVSSGETWKEQRSVGLSILRAFGMGKNILADKIQEEVVCYINYLASLQGKPTEIRVITNISTSNIICSILIGHRFEYTDKEFQELMHKLEELFGDQQNVSLVHFFVWLRHLPGDFFKAKRMTVNMKAIMDSLNKFLLEKKHTEDANEVCTLIDAYIIERNKKLKAGISTTLNDRNLLKIMMDLFLAGTETTSTTIYWCVLYMLHYPDVQNKVHEEIKSQIGTDRAPTIQDKTKLTYLHAVIMETQRLASIVPLAVTHLCSEEVALGEYVLPKGTYIMPNLDSVLHDKTIWGEDAMSFRPERFIDNNGKLQVPEQFIPFGIGRRVCLGEALAKMELFLFLSSMFQKFQFLPSASVPELSYVSGIIVSPKHYDVRLLERK</sequence>
<comment type="cofactor">
    <cofactor evidence="1 7">
        <name>heme</name>
        <dbReference type="ChEBI" id="CHEBI:30413"/>
    </cofactor>
</comment>
<evidence type="ECO:0000256" key="8">
    <source>
        <dbReference type="RuleBase" id="RU000461"/>
    </source>
</evidence>
<comment type="similarity">
    <text evidence="2 8">Belongs to the cytochrome P450 family.</text>
</comment>
<evidence type="ECO:0000313" key="9">
    <source>
        <dbReference type="EMBL" id="CAG5125153.1"/>
    </source>
</evidence>
<dbReference type="PRINTS" id="PR00463">
    <property type="entry name" value="EP450I"/>
</dbReference>
<feature type="non-terminal residue" evidence="9">
    <location>
        <position position="1"/>
    </location>
</feature>
<keyword evidence="5 7" id="KW-0408">Iron</keyword>
<protein>
    <submittedName>
        <fullName evidence="9">Uncharacterized protein</fullName>
    </submittedName>
</protein>
<dbReference type="Proteomes" id="UP000678393">
    <property type="component" value="Unassembled WGS sequence"/>
</dbReference>
<dbReference type="InterPro" id="IPR001128">
    <property type="entry name" value="Cyt_P450"/>
</dbReference>
<dbReference type="InterPro" id="IPR017972">
    <property type="entry name" value="Cyt_P450_CS"/>
</dbReference>
<evidence type="ECO:0000256" key="1">
    <source>
        <dbReference type="ARBA" id="ARBA00001971"/>
    </source>
</evidence>
<dbReference type="PANTHER" id="PTHR24300">
    <property type="entry name" value="CYTOCHROME P450 508A4-RELATED"/>
    <property type="match status" value="1"/>
</dbReference>
<dbReference type="InterPro" id="IPR036396">
    <property type="entry name" value="Cyt_P450_sf"/>
</dbReference>
<evidence type="ECO:0000256" key="4">
    <source>
        <dbReference type="ARBA" id="ARBA00023002"/>
    </source>
</evidence>
<dbReference type="InterPro" id="IPR050182">
    <property type="entry name" value="Cytochrome_P450_fam2"/>
</dbReference>
<dbReference type="Pfam" id="PF00067">
    <property type="entry name" value="p450"/>
    <property type="match status" value="1"/>
</dbReference>
<name>A0A8S3Z6X3_9EUPU</name>
<evidence type="ECO:0000256" key="2">
    <source>
        <dbReference type="ARBA" id="ARBA00010617"/>
    </source>
</evidence>
<dbReference type="AlphaFoldDB" id="A0A8S3Z6X3"/>
<keyword evidence="6 8" id="KW-0503">Monooxygenase</keyword>
<evidence type="ECO:0000256" key="7">
    <source>
        <dbReference type="PIRSR" id="PIRSR602401-1"/>
    </source>
</evidence>
<dbReference type="InterPro" id="IPR002401">
    <property type="entry name" value="Cyt_P450_E_grp-I"/>
</dbReference>
<dbReference type="SUPFAM" id="SSF48264">
    <property type="entry name" value="Cytochrome P450"/>
    <property type="match status" value="1"/>
</dbReference>
<dbReference type="GO" id="GO:0005506">
    <property type="term" value="F:iron ion binding"/>
    <property type="evidence" value="ECO:0007669"/>
    <property type="project" value="InterPro"/>
</dbReference>
<keyword evidence="3 7" id="KW-0479">Metal-binding</keyword>
<dbReference type="FunFam" id="1.10.630.10:FF:000036">
    <property type="entry name" value="CYtochrome P450 family"/>
    <property type="match status" value="1"/>
</dbReference>
<gene>
    <name evidence="9" type="ORF">CUNI_LOCUS10711</name>
</gene>
<dbReference type="GO" id="GO:0016712">
    <property type="term" value="F:oxidoreductase activity, acting on paired donors, with incorporation or reduction of molecular oxygen, reduced flavin or flavoprotein as one donor, and incorporation of one atom of oxygen"/>
    <property type="evidence" value="ECO:0007669"/>
    <property type="project" value="TreeGrafter"/>
</dbReference>
<dbReference type="PRINTS" id="PR00385">
    <property type="entry name" value="P450"/>
</dbReference>
<proteinExistence type="inferred from homology"/>
<evidence type="ECO:0000256" key="5">
    <source>
        <dbReference type="ARBA" id="ARBA00023004"/>
    </source>
</evidence>
<accession>A0A8S3Z6X3</accession>
<evidence type="ECO:0000313" key="10">
    <source>
        <dbReference type="Proteomes" id="UP000678393"/>
    </source>
</evidence>
<keyword evidence="10" id="KW-1185">Reference proteome</keyword>
<dbReference type="GO" id="GO:0005737">
    <property type="term" value="C:cytoplasm"/>
    <property type="evidence" value="ECO:0007669"/>
    <property type="project" value="TreeGrafter"/>
</dbReference>
<dbReference type="PANTHER" id="PTHR24300:SF375">
    <property type="entry name" value="CYTOCHROME P450 FAMILY"/>
    <property type="match status" value="1"/>
</dbReference>
<reference evidence="9" key="1">
    <citation type="submission" date="2021-04" db="EMBL/GenBank/DDBJ databases">
        <authorList>
            <consortium name="Molecular Ecology Group"/>
        </authorList>
    </citation>
    <scope>NUCLEOTIDE SEQUENCE</scope>
</reference>
<organism evidence="9 10">
    <name type="scientific">Candidula unifasciata</name>
    <dbReference type="NCBI Taxonomy" id="100452"/>
    <lineage>
        <taxon>Eukaryota</taxon>
        <taxon>Metazoa</taxon>
        <taxon>Spiralia</taxon>
        <taxon>Lophotrochozoa</taxon>
        <taxon>Mollusca</taxon>
        <taxon>Gastropoda</taxon>
        <taxon>Heterobranchia</taxon>
        <taxon>Euthyneura</taxon>
        <taxon>Panpulmonata</taxon>
        <taxon>Eupulmonata</taxon>
        <taxon>Stylommatophora</taxon>
        <taxon>Helicina</taxon>
        <taxon>Helicoidea</taxon>
        <taxon>Geomitridae</taxon>
        <taxon>Candidula</taxon>
    </lineage>
</organism>
<dbReference type="GO" id="GO:0006082">
    <property type="term" value="P:organic acid metabolic process"/>
    <property type="evidence" value="ECO:0007669"/>
    <property type="project" value="TreeGrafter"/>
</dbReference>
<feature type="binding site" description="axial binding residue" evidence="7">
    <location>
        <position position="334"/>
    </location>
    <ligand>
        <name>heme</name>
        <dbReference type="ChEBI" id="CHEBI:30413"/>
    </ligand>
    <ligandPart>
        <name>Fe</name>
        <dbReference type="ChEBI" id="CHEBI:18248"/>
    </ligandPart>
</feature>
<evidence type="ECO:0000256" key="6">
    <source>
        <dbReference type="ARBA" id="ARBA00023033"/>
    </source>
</evidence>
<dbReference type="OrthoDB" id="6141508at2759"/>
<dbReference type="EMBL" id="CAJHNH020001968">
    <property type="protein sequence ID" value="CAG5125153.1"/>
    <property type="molecule type" value="Genomic_DNA"/>
</dbReference>
<dbReference type="Gene3D" id="1.10.630.10">
    <property type="entry name" value="Cytochrome P450"/>
    <property type="match status" value="1"/>
</dbReference>
<comment type="caution">
    <text evidence="9">The sequence shown here is derived from an EMBL/GenBank/DDBJ whole genome shotgun (WGS) entry which is preliminary data.</text>
</comment>